<evidence type="ECO:0000256" key="4">
    <source>
        <dbReference type="ARBA" id="ARBA00022825"/>
    </source>
</evidence>
<comment type="caution">
    <text evidence="9">The sequence shown here is derived from an EMBL/GenBank/DDBJ whole genome shotgun (WGS) entry which is preliminary data.</text>
</comment>
<keyword evidence="3 5" id="KW-0378">Hydrolase</keyword>
<keyword evidence="7" id="KW-0732">Signal</keyword>
<dbReference type="InterPro" id="IPR000209">
    <property type="entry name" value="Peptidase_S8/S53_dom"/>
</dbReference>
<feature type="chain" id="PRO_5045378946" evidence="7">
    <location>
        <begin position="26"/>
        <end position="597"/>
    </location>
</feature>
<dbReference type="InterPro" id="IPR034193">
    <property type="entry name" value="PCSK9_ProteinaseK-like"/>
</dbReference>
<dbReference type="InterPro" id="IPR002884">
    <property type="entry name" value="P_dom"/>
</dbReference>
<dbReference type="PROSITE" id="PS51829">
    <property type="entry name" value="P_HOMO_B"/>
    <property type="match status" value="1"/>
</dbReference>
<dbReference type="InterPro" id="IPR023828">
    <property type="entry name" value="Peptidase_S8_Ser-AS"/>
</dbReference>
<dbReference type="Gene3D" id="3.30.70.80">
    <property type="entry name" value="Peptidase S8 propeptide/proteinase inhibitor I9"/>
    <property type="match status" value="1"/>
</dbReference>
<evidence type="ECO:0000256" key="6">
    <source>
        <dbReference type="RuleBase" id="RU003355"/>
    </source>
</evidence>
<keyword evidence="4 5" id="KW-0720">Serine protease</keyword>
<dbReference type="PROSITE" id="PS51892">
    <property type="entry name" value="SUBTILASE"/>
    <property type="match status" value="1"/>
</dbReference>
<evidence type="ECO:0000256" key="7">
    <source>
        <dbReference type="SAM" id="SignalP"/>
    </source>
</evidence>
<accession>A0ABW2YJ29</accession>
<dbReference type="PROSITE" id="PS00136">
    <property type="entry name" value="SUBTILASE_ASP"/>
    <property type="match status" value="1"/>
</dbReference>
<feature type="active site" description="Charge relay system" evidence="5">
    <location>
        <position position="340"/>
    </location>
</feature>
<protein>
    <submittedName>
        <fullName evidence="9">S8 family serine peptidase</fullName>
    </submittedName>
</protein>
<keyword evidence="2 5" id="KW-0645">Protease</keyword>
<dbReference type="InterPro" id="IPR015500">
    <property type="entry name" value="Peptidase_S8_subtilisin-rel"/>
</dbReference>
<feature type="active site" description="Charge relay system" evidence="5">
    <location>
        <position position="155"/>
    </location>
</feature>
<dbReference type="Pfam" id="PF00082">
    <property type="entry name" value="Peptidase_S8"/>
    <property type="match status" value="1"/>
</dbReference>
<dbReference type="PROSITE" id="PS00138">
    <property type="entry name" value="SUBTILASE_SER"/>
    <property type="match status" value="1"/>
</dbReference>
<dbReference type="InterPro" id="IPR022398">
    <property type="entry name" value="Peptidase_S8_His-AS"/>
</dbReference>
<dbReference type="Pfam" id="PF05922">
    <property type="entry name" value="Inhibitor_I9"/>
    <property type="match status" value="1"/>
</dbReference>
<evidence type="ECO:0000256" key="5">
    <source>
        <dbReference type="PROSITE-ProRule" id="PRU01240"/>
    </source>
</evidence>
<dbReference type="PRINTS" id="PR00723">
    <property type="entry name" value="SUBTILISIN"/>
</dbReference>
<reference evidence="10" key="1">
    <citation type="journal article" date="2019" name="Int. J. Syst. Evol. Microbiol.">
        <title>The Global Catalogue of Microorganisms (GCM) 10K type strain sequencing project: providing services to taxonomists for standard genome sequencing and annotation.</title>
        <authorList>
            <consortium name="The Broad Institute Genomics Platform"/>
            <consortium name="The Broad Institute Genome Sequencing Center for Infectious Disease"/>
            <person name="Wu L."/>
            <person name="Ma J."/>
        </authorList>
    </citation>
    <scope>NUCLEOTIDE SEQUENCE [LARGE SCALE GENOMIC DNA]</scope>
    <source>
        <strain evidence="10">CCUG 55585</strain>
    </source>
</reference>
<feature type="domain" description="P/Homo B" evidence="8">
    <location>
        <begin position="476"/>
        <end position="597"/>
    </location>
</feature>
<dbReference type="PANTHER" id="PTHR43806:SF11">
    <property type="entry name" value="CEREVISIN-RELATED"/>
    <property type="match status" value="1"/>
</dbReference>
<dbReference type="CDD" id="cd04077">
    <property type="entry name" value="Peptidases_S8_PCSK9_ProteinaseK_like"/>
    <property type="match status" value="1"/>
</dbReference>
<dbReference type="SUPFAM" id="SSF54897">
    <property type="entry name" value="Protease propeptides/inhibitors"/>
    <property type="match status" value="1"/>
</dbReference>
<dbReference type="InterPro" id="IPR023827">
    <property type="entry name" value="Peptidase_S8_Asp-AS"/>
</dbReference>
<evidence type="ECO:0000256" key="1">
    <source>
        <dbReference type="ARBA" id="ARBA00011073"/>
    </source>
</evidence>
<evidence type="ECO:0000313" key="9">
    <source>
        <dbReference type="EMBL" id="MFD0726514.1"/>
    </source>
</evidence>
<dbReference type="SUPFAM" id="SSF52743">
    <property type="entry name" value="Subtilisin-like"/>
    <property type="match status" value="1"/>
</dbReference>
<evidence type="ECO:0000313" key="10">
    <source>
        <dbReference type="Proteomes" id="UP001597110"/>
    </source>
</evidence>
<dbReference type="Pfam" id="PF13620">
    <property type="entry name" value="CarboxypepD_reg"/>
    <property type="match status" value="1"/>
</dbReference>
<name>A0ABW2YJ29_9GAMM</name>
<dbReference type="Proteomes" id="UP001597110">
    <property type="component" value="Unassembled WGS sequence"/>
</dbReference>
<dbReference type="InterPro" id="IPR050131">
    <property type="entry name" value="Peptidase_S8_subtilisin-like"/>
</dbReference>
<dbReference type="PROSITE" id="PS51257">
    <property type="entry name" value="PROKAR_LIPOPROTEIN"/>
    <property type="match status" value="1"/>
</dbReference>
<sequence>MNYRNSVLSLAVVATLSCAALPAFAGELRAASNPIQGQYIVVLKDNAASLANERSSLSRVSVVARDMAAKHRAKLVRSYDRVLRGFVARADDKALARLLADPRVAYVEEDGIVTTSATQTGATWGIDRVDQRNLPLDSSYTYDTTASGVHAYIIDTGVLLSHSQFTGRMGNGFDAVTTGGNANDCHGHGTHVAGTVGGTTYGVAKGVTIHPVRVLSCSGSGSNSGVIAGMDWVANNHIKPAVANMSLGGGASQATDDAVTRMHNAGVTVVVAAGNDNGDACLKSPARAPLAVTVGSTTNTDARSSFSNYGTCLDIYAPGSSITSAWYTSTTATNTISGTSMASPHVAGVAALYLASNPSATPAQVATALANNATPNKVTDAKPGSPNLLLYSLFGAGTPTYSISGTVTTSTGAALSGVTVSAGSTSATTNSSGAYTLSGLSNGTYTLTPSLSGYTFSPTSRSVTVNSANVTGQDFTGTGSGGGGVQTYSNGTDYTINDNATVSSPIAVSGRTGNGQASTPVAVNIIHTYRGDLVVDLVAPDGSVYNLLNRSGGSADNVNQTFNVNLSGEALNGTWNLRVRDAASLDTGRIDSWSITF</sequence>
<dbReference type="PROSITE" id="PS00137">
    <property type="entry name" value="SUBTILASE_HIS"/>
    <property type="match status" value="1"/>
</dbReference>
<dbReference type="Gene3D" id="2.60.40.1120">
    <property type="entry name" value="Carboxypeptidase-like, regulatory domain"/>
    <property type="match status" value="1"/>
</dbReference>
<dbReference type="RefSeq" id="WP_386824449.1">
    <property type="nucleotide sequence ID" value="NZ_JBHTIF010000002.1"/>
</dbReference>
<dbReference type="EMBL" id="JBHTIF010000002">
    <property type="protein sequence ID" value="MFD0726514.1"/>
    <property type="molecule type" value="Genomic_DNA"/>
</dbReference>
<feature type="active site" description="Charge relay system" evidence="5">
    <location>
        <position position="188"/>
    </location>
</feature>
<dbReference type="SUPFAM" id="SSF49785">
    <property type="entry name" value="Galactose-binding domain-like"/>
    <property type="match status" value="1"/>
</dbReference>
<dbReference type="InterPro" id="IPR036852">
    <property type="entry name" value="Peptidase_S8/S53_dom_sf"/>
</dbReference>
<dbReference type="Gene3D" id="2.60.120.260">
    <property type="entry name" value="Galactose-binding domain-like"/>
    <property type="match status" value="1"/>
</dbReference>
<evidence type="ECO:0000259" key="8">
    <source>
        <dbReference type="PROSITE" id="PS51829"/>
    </source>
</evidence>
<dbReference type="InterPro" id="IPR010259">
    <property type="entry name" value="S8pro/Inhibitor_I9"/>
</dbReference>
<comment type="similarity">
    <text evidence="1 5 6">Belongs to the peptidase S8 family.</text>
</comment>
<gene>
    <name evidence="9" type="ORF">ACFQ0E_13010</name>
</gene>
<organism evidence="9 10">
    <name type="scientific">Lysobacter brunescens</name>
    <dbReference type="NCBI Taxonomy" id="262323"/>
    <lineage>
        <taxon>Bacteria</taxon>
        <taxon>Pseudomonadati</taxon>
        <taxon>Pseudomonadota</taxon>
        <taxon>Gammaproteobacteria</taxon>
        <taxon>Lysobacterales</taxon>
        <taxon>Lysobacteraceae</taxon>
        <taxon>Lysobacter</taxon>
    </lineage>
</organism>
<dbReference type="Gene3D" id="3.40.50.200">
    <property type="entry name" value="Peptidase S8/S53 domain"/>
    <property type="match status" value="1"/>
</dbReference>
<dbReference type="InterPro" id="IPR037045">
    <property type="entry name" value="S8pro/Inhibitor_I9_sf"/>
</dbReference>
<dbReference type="InterPro" id="IPR008979">
    <property type="entry name" value="Galactose-bd-like_sf"/>
</dbReference>
<evidence type="ECO:0000256" key="3">
    <source>
        <dbReference type="ARBA" id="ARBA00022801"/>
    </source>
</evidence>
<feature type="signal peptide" evidence="7">
    <location>
        <begin position="1"/>
        <end position="25"/>
    </location>
</feature>
<dbReference type="Pfam" id="PF01483">
    <property type="entry name" value="P_proprotein"/>
    <property type="match status" value="1"/>
</dbReference>
<proteinExistence type="inferred from homology"/>
<evidence type="ECO:0000256" key="2">
    <source>
        <dbReference type="ARBA" id="ARBA00022670"/>
    </source>
</evidence>
<dbReference type="PANTHER" id="PTHR43806">
    <property type="entry name" value="PEPTIDASE S8"/>
    <property type="match status" value="1"/>
</dbReference>
<dbReference type="InterPro" id="IPR013784">
    <property type="entry name" value="Carb-bd-like_fold"/>
</dbReference>
<dbReference type="SUPFAM" id="SSF49452">
    <property type="entry name" value="Starch-binding domain-like"/>
    <property type="match status" value="1"/>
</dbReference>
<keyword evidence="10" id="KW-1185">Reference proteome</keyword>